<evidence type="ECO:0000256" key="4">
    <source>
        <dbReference type="ARBA" id="ARBA00013189"/>
    </source>
</evidence>
<dbReference type="InterPro" id="IPR036291">
    <property type="entry name" value="NAD(P)-bd_dom_sf"/>
</dbReference>
<organism evidence="9 10">
    <name type="scientific">Halarchaeum grantii</name>
    <dbReference type="NCBI Taxonomy" id="1193105"/>
    <lineage>
        <taxon>Archaea</taxon>
        <taxon>Methanobacteriati</taxon>
        <taxon>Methanobacteriota</taxon>
        <taxon>Stenosarchaea group</taxon>
        <taxon>Halobacteria</taxon>
        <taxon>Halobacteriales</taxon>
        <taxon>Halobacteriaceae</taxon>
    </lineage>
</organism>
<sequence length="340" mass="37060">MTDVLVVGGTGLISTGVVRGLVAASHDVTAFTRGERDAEVPQSVAHETGDRNDDARLAELAADVAPDVVIDMVCFTPEQAEAAVEAFGGEITQYVFCSTVDVYARPPERNPVTEDAQRHDADHHVSDYGLNKTRAEDVFFDAHDDGAFATTVLRPWDTYGEGAPLNHTLGNGTYYVDRLRAGKPIVVHGDGTGLLSACHRDDVARGFVGAVANEAAYGEAYNVTGDECITWNQYHRRVAAAIGAPEPELVHVPTDVLVDVAPERTGMLRDHFQFSTLYDNTKAKRDLGFAYTVPLEEGARRTVESLKEEGRIAEWESEPFDDRLVAAWRDATADVREELA</sequence>
<evidence type="ECO:0000256" key="2">
    <source>
        <dbReference type="ARBA" id="ARBA00001911"/>
    </source>
</evidence>
<dbReference type="Proteomes" id="UP000628840">
    <property type="component" value="Unassembled WGS sequence"/>
</dbReference>
<dbReference type="AlphaFoldDB" id="A0A830EXH1"/>
<name>A0A830EXH1_9EURY</name>
<dbReference type="InterPro" id="IPR001509">
    <property type="entry name" value="Epimerase_deHydtase"/>
</dbReference>
<evidence type="ECO:0000256" key="5">
    <source>
        <dbReference type="ARBA" id="ARBA00023027"/>
    </source>
</evidence>
<protein>
    <recommendedName>
        <fullName evidence="4">UDP-glucose 4-epimerase</fullName>
        <ecNumber evidence="4">5.1.3.2</ecNumber>
    </recommendedName>
</protein>
<comment type="pathway">
    <text evidence="3">Carbohydrate metabolism.</text>
</comment>
<keyword evidence="5" id="KW-0520">NAD</keyword>
<evidence type="ECO:0000259" key="8">
    <source>
        <dbReference type="Pfam" id="PF01370"/>
    </source>
</evidence>
<accession>A0A830EXH1</accession>
<dbReference type="Gene3D" id="3.40.50.720">
    <property type="entry name" value="NAD(P)-binding Rossmann-like Domain"/>
    <property type="match status" value="1"/>
</dbReference>
<keyword evidence="6" id="KW-0299">Galactose metabolism</keyword>
<comment type="caution">
    <text evidence="9">The sequence shown here is derived from an EMBL/GenBank/DDBJ whole genome shotgun (WGS) entry which is preliminary data.</text>
</comment>
<keyword evidence="7" id="KW-0413">Isomerase</keyword>
<keyword evidence="6" id="KW-0119">Carbohydrate metabolism</keyword>
<comment type="cofactor">
    <cofactor evidence="2">
        <name>NAD(+)</name>
        <dbReference type="ChEBI" id="CHEBI:57540"/>
    </cofactor>
</comment>
<reference evidence="9 10" key="1">
    <citation type="journal article" date="2019" name="Int. J. Syst. Evol. Microbiol.">
        <title>The Global Catalogue of Microorganisms (GCM) 10K type strain sequencing project: providing services to taxonomists for standard genome sequencing and annotation.</title>
        <authorList>
            <consortium name="The Broad Institute Genomics Platform"/>
            <consortium name="The Broad Institute Genome Sequencing Center for Infectious Disease"/>
            <person name="Wu L."/>
            <person name="Ma J."/>
        </authorList>
    </citation>
    <scope>NUCLEOTIDE SEQUENCE [LARGE SCALE GENOMIC DNA]</scope>
    <source>
        <strain evidence="9 10">JCM 19585</strain>
    </source>
</reference>
<evidence type="ECO:0000256" key="7">
    <source>
        <dbReference type="ARBA" id="ARBA00023235"/>
    </source>
</evidence>
<feature type="domain" description="NAD-dependent epimerase/dehydratase" evidence="8">
    <location>
        <begin position="4"/>
        <end position="223"/>
    </location>
</feature>
<evidence type="ECO:0000313" key="9">
    <source>
        <dbReference type="EMBL" id="GGL39103.1"/>
    </source>
</evidence>
<evidence type="ECO:0000256" key="6">
    <source>
        <dbReference type="ARBA" id="ARBA00023144"/>
    </source>
</evidence>
<dbReference type="PANTHER" id="PTHR43725:SF47">
    <property type="entry name" value="UDP-GLUCOSE 4-EPIMERASE"/>
    <property type="match status" value="1"/>
</dbReference>
<dbReference type="GO" id="GO:0003978">
    <property type="term" value="F:UDP-glucose 4-epimerase activity"/>
    <property type="evidence" value="ECO:0007669"/>
    <property type="project" value="UniProtKB-EC"/>
</dbReference>
<dbReference type="SUPFAM" id="SSF51735">
    <property type="entry name" value="NAD(P)-binding Rossmann-fold domains"/>
    <property type="match status" value="1"/>
</dbReference>
<gene>
    <name evidence="9" type="ORF">GCM10009037_23540</name>
</gene>
<keyword evidence="10" id="KW-1185">Reference proteome</keyword>
<dbReference type="EC" id="5.1.3.2" evidence="4"/>
<dbReference type="OrthoDB" id="4907at2157"/>
<comment type="catalytic activity">
    <reaction evidence="1">
        <text>UDP-alpha-D-glucose = UDP-alpha-D-galactose</text>
        <dbReference type="Rhea" id="RHEA:22168"/>
        <dbReference type="ChEBI" id="CHEBI:58885"/>
        <dbReference type="ChEBI" id="CHEBI:66914"/>
        <dbReference type="EC" id="5.1.3.2"/>
    </reaction>
</comment>
<dbReference type="EMBL" id="BMPF01000003">
    <property type="protein sequence ID" value="GGL39103.1"/>
    <property type="molecule type" value="Genomic_DNA"/>
</dbReference>
<evidence type="ECO:0000256" key="1">
    <source>
        <dbReference type="ARBA" id="ARBA00000083"/>
    </source>
</evidence>
<evidence type="ECO:0000313" key="10">
    <source>
        <dbReference type="Proteomes" id="UP000628840"/>
    </source>
</evidence>
<dbReference type="RefSeq" id="WP_188883937.1">
    <property type="nucleotide sequence ID" value="NZ_BMPF01000003.1"/>
</dbReference>
<dbReference type="GO" id="GO:0005829">
    <property type="term" value="C:cytosol"/>
    <property type="evidence" value="ECO:0007669"/>
    <property type="project" value="TreeGrafter"/>
</dbReference>
<proteinExistence type="predicted"/>
<dbReference type="PANTHER" id="PTHR43725">
    <property type="entry name" value="UDP-GLUCOSE 4-EPIMERASE"/>
    <property type="match status" value="1"/>
</dbReference>
<evidence type="ECO:0000256" key="3">
    <source>
        <dbReference type="ARBA" id="ARBA00005007"/>
    </source>
</evidence>
<dbReference type="GO" id="GO:0006012">
    <property type="term" value="P:galactose metabolic process"/>
    <property type="evidence" value="ECO:0007669"/>
    <property type="project" value="UniProtKB-KW"/>
</dbReference>
<dbReference type="Pfam" id="PF01370">
    <property type="entry name" value="Epimerase"/>
    <property type="match status" value="1"/>
</dbReference>